<dbReference type="InterPro" id="IPR002182">
    <property type="entry name" value="NB-ARC"/>
</dbReference>
<evidence type="ECO:0000313" key="8">
    <source>
        <dbReference type="Proteomes" id="UP000238479"/>
    </source>
</evidence>
<dbReference type="EMBL" id="PDCK01000040">
    <property type="protein sequence ID" value="PRQ50598.1"/>
    <property type="molecule type" value="Genomic_DNA"/>
</dbReference>
<dbReference type="AlphaFoldDB" id="A0A2P6RVZ7"/>
<dbReference type="Gramene" id="PRQ50598">
    <property type="protein sequence ID" value="PRQ50598"/>
    <property type="gene ID" value="RchiOBHm_Chr2g0135001"/>
</dbReference>
<dbReference type="FunFam" id="3.40.50.300:FF:001091">
    <property type="entry name" value="Probable disease resistance protein At1g61300"/>
    <property type="match status" value="1"/>
</dbReference>
<dbReference type="InterPro" id="IPR027417">
    <property type="entry name" value="P-loop_NTPase"/>
</dbReference>
<feature type="domain" description="NB-ARC" evidence="5">
    <location>
        <begin position="176"/>
        <end position="351"/>
    </location>
</feature>
<dbReference type="SUPFAM" id="SSF52540">
    <property type="entry name" value="P-loop containing nucleoside triphosphate hydrolases"/>
    <property type="match status" value="1"/>
</dbReference>
<dbReference type="Gene3D" id="1.20.5.4130">
    <property type="match status" value="1"/>
</dbReference>
<dbReference type="GO" id="GO:0006952">
    <property type="term" value="P:defense response"/>
    <property type="evidence" value="ECO:0007669"/>
    <property type="project" value="UniProtKB-KW"/>
</dbReference>
<evidence type="ECO:0000256" key="2">
    <source>
        <dbReference type="ARBA" id="ARBA00022741"/>
    </source>
</evidence>
<evidence type="ECO:0000259" key="5">
    <source>
        <dbReference type="Pfam" id="PF00931"/>
    </source>
</evidence>
<dbReference type="GO" id="GO:0043531">
    <property type="term" value="F:ADP binding"/>
    <property type="evidence" value="ECO:0007669"/>
    <property type="project" value="InterPro"/>
</dbReference>
<keyword evidence="1" id="KW-0677">Repeat</keyword>
<sequence length="388" mass="43920">MADAFVSVLLEQLASITYQQIEKEVRLVVGVKKEVAKITSNLKAIQAVLEDAEKRQVKEAIVRDWLEKLKDVSYEMQVVHHQQGGEGSTSTAAAAVTKKKVCFFVPSNCFCFGQVSRVIHCRDIARRIQYLSDRLNEIARERQSYNFLNTERVFEQLERIETSSLIDLSKTFGREDETELVVGKLVGESSQEERNPLIIPIVGMGGMGKTSLAQIVYNNEKVKLNFTKRIWVCVSDPFSEIKIAKAIIADLNKDDAPNSNDLQPLLKCIQRNIKGQKFLLVLDDVWTDDDRKWEQLKLSLQSGLVGSRILVTTRKEEVAMMMGVTSVDMIHLEKLSEQCCWSIFYHIALAERERDESKVLESLGKDIVKRCNGLPLLAKVLGDALQEN</sequence>
<dbReference type="InterPro" id="IPR041118">
    <property type="entry name" value="Rx_N"/>
</dbReference>
<dbReference type="InterPro" id="IPR042197">
    <property type="entry name" value="Apaf_helical"/>
</dbReference>
<dbReference type="PRINTS" id="PR00364">
    <property type="entry name" value="DISEASERSIST"/>
</dbReference>
<evidence type="ECO:0000256" key="3">
    <source>
        <dbReference type="ARBA" id="ARBA00022821"/>
    </source>
</evidence>
<feature type="domain" description="Disease resistance N-terminal" evidence="6">
    <location>
        <begin position="5"/>
        <end position="77"/>
    </location>
</feature>
<dbReference type="Proteomes" id="UP000238479">
    <property type="component" value="Chromosome 2"/>
</dbReference>
<proteinExistence type="predicted"/>
<dbReference type="Pfam" id="PF00931">
    <property type="entry name" value="NB-ARC"/>
    <property type="match status" value="1"/>
</dbReference>
<evidence type="ECO:0000256" key="1">
    <source>
        <dbReference type="ARBA" id="ARBA00022737"/>
    </source>
</evidence>
<dbReference type="GO" id="GO:0005524">
    <property type="term" value="F:ATP binding"/>
    <property type="evidence" value="ECO:0007669"/>
    <property type="project" value="UniProtKB-KW"/>
</dbReference>
<dbReference type="Gene3D" id="1.10.8.430">
    <property type="entry name" value="Helical domain of apoptotic protease-activating factors"/>
    <property type="match status" value="1"/>
</dbReference>
<keyword evidence="7" id="KW-0378">Hydrolase</keyword>
<dbReference type="PANTHER" id="PTHR36766">
    <property type="entry name" value="PLANT BROAD-SPECTRUM MILDEW RESISTANCE PROTEIN RPW8"/>
    <property type="match status" value="1"/>
</dbReference>
<evidence type="ECO:0000259" key="6">
    <source>
        <dbReference type="Pfam" id="PF18052"/>
    </source>
</evidence>
<name>A0A2P6RVZ7_ROSCH</name>
<dbReference type="OMA" id="CKIVELV"/>
<comment type="caution">
    <text evidence="7">The sequence shown here is derived from an EMBL/GenBank/DDBJ whole genome shotgun (WGS) entry which is preliminary data.</text>
</comment>
<evidence type="ECO:0000256" key="4">
    <source>
        <dbReference type="ARBA" id="ARBA00022840"/>
    </source>
</evidence>
<organism evidence="7 8">
    <name type="scientific">Rosa chinensis</name>
    <name type="common">China rose</name>
    <dbReference type="NCBI Taxonomy" id="74649"/>
    <lineage>
        <taxon>Eukaryota</taxon>
        <taxon>Viridiplantae</taxon>
        <taxon>Streptophyta</taxon>
        <taxon>Embryophyta</taxon>
        <taxon>Tracheophyta</taxon>
        <taxon>Spermatophyta</taxon>
        <taxon>Magnoliopsida</taxon>
        <taxon>eudicotyledons</taxon>
        <taxon>Gunneridae</taxon>
        <taxon>Pentapetalae</taxon>
        <taxon>rosids</taxon>
        <taxon>fabids</taxon>
        <taxon>Rosales</taxon>
        <taxon>Rosaceae</taxon>
        <taxon>Rosoideae</taxon>
        <taxon>Rosoideae incertae sedis</taxon>
        <taxon>Rosa</taxon>
    </lineage>
</organism>
<evidence type="ECO:0000313" key="7">
    <source>
        <dbReference type="EMBL" id="PRQ50598.1"/>
    </source>
</evidence>
<dbReference type="InterPro" id="IPR038005">
    <property type="entry name" value="RX-like_CC"/>
</dbReference>
<accession>A0A2P6RVZ7</accession>
<gene>
    <name evidence="7" type="ORF">RchiOBHm_Chr2g0135001</name>
</gene>
<dbReference type="Pfam" id="PF18052">
    <property type="entry name" value="Rx_N"/>
    <property type="match status" value="1"/>
</dbReference>
<protein>
    <submittedName>
        <fullName evidence="7">Putative P-loop containing nucleoside triphosphate hydrolase</fullName>
    </submittedName>
</protein>
<keyword evidence="2" id="KW-0547">Nucleotide-binding</keyword>
<keyword evidence="8" id="KW-1185">Reference proteome</keyword>
<dbReference type="CDD" id="cd14798">
    <property type="entry name" value="RX-CC_like"/>
    <property type="match status" value="1"/>
</dbReference>
<dbReference type="Gene3D" id="3.40.50.300">
    <property type="entry name" value="P-loop containing nucleotide triphosphate hydrolases"/>
    <property type="match status" value="1"/>
</dbReference>
<keyword evidence="3" id="KW-0611">Plant defense</keyword>
<keyword evidence="4" id="KW-0067">ATP-binding</keyword>
<dbReference type="GO" id="GO:0016787">
    <property type="term" value="F:hydrolase activity"/>
    <property type="evidence" value="ECO:0007669"/>
    <property type="project" value="UniProtKB-KW"/>
</dbReference>
<reference evidence="7 8" key="1">
    <citation type="journal article" date="2018" name="Nat. Genet.">
        <title>The Rosa genome provides new insights in the design of modern roses.</title>
        <authorList>
            <person name="Bendahmane M."/>
        </authorList>
    </citation>
    <scope>NUCLEOTIDE SEQUENCE [LARGE SCALE GENOMIC DNA]</scope>
    <source>
        <strain evidence="8">cv. Old Blush</strain>
    </source>
</reference>
<dbReference type="PANTHER" id="PTHR36766:SF40">
    <property type="entry name" value="DISEASE RESISTANCE PROTEIN RGA3"/>
    <property type="match status" value="1"/>
</dbReference>